<evidence type="ECO:0000313" key="2">
    <source>
        <dbReference type="Proteomes" id="UP000192223"/>
    </source>
</evidence>
<keyword evidence="1" id="KW-0472">Membrane</keyword>
<feature type="transmembrane region" description="Helical" evidence="1">
    <location>
        <begin position="44"/>
        <end position="66"/>
    </location>
</feature>
<organism evidence="2 3">
    <name type="scientific">Agrilus planipennis</name>
    <name type="common">Emerald ash borer</name>
    <name type="synonym">Agrilus marcopoli</name>
    <dbReference type="NCBI Taxonomy" id="224129"/>
    <lineage>
        <taxon>Eukaryota</taxon>
        <taxon>Metazoa</taxon>
        <taxon>Ecdysozoa</taxon>
        <taxon>Arthropoda</taxon>
        <taxon>Hexapoda</taxon>
        <taxon>Insecta</taxon>
        <taxon>Pterygota</taxon>
        <taxon>Neoptera</taxon>
        <taxon>Endopterygota</taxon>
        <taxon>Coleoptera</taxon>
        <taxon>Polyphaga</taxon>
        <taxon>Elateriformia</taxon>
        <taxon>Buprestoidea</taxon>
        <taxon>Buprestidae</taxon>
        <taxon>Agrilinae</taxon>
        <taxon>Agrilus</taxon>
    </lineage>
</organism>
<reference evidence="3" key="1">
    <citation type="submission" date="2025-08" db="UniProtKB">
        <authorList>
            <consortium name="RefSeq"/>
        </authorList>
    </citation>
    <scope>IDENTIFICATION</scope>
    <source>
        <tissue evidence="3">Entire body</tissue>
    </source>
</reference>
<evidence type="ECO:0000256" key="1">
    <source>
        <dbReference type="SAM" id="Phobius"/>
    </source>
</evidence>
<keyword evidence="2" id="KW-1185">Reference proteome</keyword>
<name>A0A1W4WG39_AGRPL</name>
<dbReference type="CTD" id="37332"/>
<dbReference type="InParanoid" id="A0A1W4WG39"/>
<proteinExistence type="predicted"/>
<feature type="transmembrane region" description="Helical" evidence="1">
    <location>
        <begin position="78"/>
        <end position="97"/>
    </location>
</feature>
<keyword evidence="1" id="KW-0812">Transmembrane</keyword>
<dbReference type="AlphaFoldDB" id="A0A1W4WG39"/>
<dbReference type="OrthoDB" id="6339047at2759"/>
<gene>
    <name evidence="3" type="primary">LOC108735459</name>
</gene>
<dbReference type="Proteomes" id="UP000192223">
    <property type="component" value="Unplaced"/>
</dbReference>
<sequence length="441" mass="50400">MALLRSCFCCGLAIAAGFLAVYLVIAYMVAFGFELLWILESDTVLPTAAMLLCAGYFVVGLFAALLIHGIATVYNKFYPFHSFIIIIFISKMIRYLINIKNLLNSVEYLSLLNRYCIITKKIIKYYHPKVVSPKTGRIRRHRLELLLPTSKMEGPLKKSPCWRNRVGSLYGLTELTCWFARIISNVVEFILVQSLYSTWKQEELINKRLRDLHSTVVPLPRDSSLNLSTLGTVAYHNNGFDGSMDRIGSGIKRSMSNPQIWNGNLLNNAFMYQYGLSESEFNASTFSPSQMVHSDKQIKKAQSLIDFPTVDEIPIKENLKQQWQPWMSSTLETNSVIMPTYNTYSTYNPRMLAKCNMSVDVLKKYASMDALNDINRNHHIIRHRTGFYAQPLPDCDVPIYYGPLDGPDFLIYKKKMDKLTSKNSLSNTSTDDVQKYRDVAL</sequence>
<dbReference type="KEGG" id="apln:108735459"/>
<evidence type="ECO:0000313" key="3">
    <source>
        <dbReference type="RefSeq" id="XP_018322921.1"/>
    </source>
</evidence>
<keyword evidence="1" id="KW-1133">Transmembrane helix</keyword>
<dbReference type="RefSeq" id="XP_018322921.1">
    <property type="nucleotide sequence ID" value="XM_018467419.2"/>
</dbReference>
<feature type="transmembrane region" description="Helical" evidence="1">
    <location>
        <begin position="12"/>
        <end position="38"/>
    </location>
</feature>
<protein>
    <submittedName>
        <fullName evidence="3">Uncharacterized protein LOC108735459</fullName>
    </submittedName>
</protein>
<accession>A0A1W4WG39</accession>
<dbReference type="GeneID" id="108735459"/>